<evidence type="ECO:0000313" key="8">
    <source>
        <dbReference type="Proteomes" id="UP000054166"/>
    </source>
</evidence>
<protein>
    <submittedName>
        <fullName evidence="7">Glycoside hydrolase family 5 protein</fullName>
    </submittedName>
</protein>
<keyword evidence="8" id="KW-1185">Reference proteome</keyword>
<evidence type="ECO:0000256" key="3">
    <source>
        <dbReference type="ARBA" id="ARBA00023295"/>
    </source>
</evidence>
<dbReference type="InParanoid" id="A0A0C3B1E0"/>
<dbReference type="InterPro" id="IPR001547">
    <property type="entry name" value="Glyco_hydro_5"/>
</dbReference>
<dbReference type="GO" id="GO:0008422">
    <property type="term" value="F:beta-glucosidase activity"/>
    <property type="evidence" value="ECO:0007669"/>
    <property type="project" value="TreeGrafter"/>
</dbReference>
<keyword evidence="3 4" id="KW-0326">Glycosidase</keyword>
<feature type="domain" description="Glycoside hydrolase family 5" evidence="6">
    <location>
        <begin position="128"/>
        <end position="471"/>
    </location>
</feature>
<reference evidence="7 8" key="1">
    <citation type="submission" date="2014-04" db="EMBL/GenBank/DDBJ databases">
        <authorList>
            <consortium name="DOE Joint Genome Institute"/>
            <person name="Kuo A."/>
            <person name="Tarkka M."/>
            <person name="Buscot F."/>
            <person name="Kohler A."/>
            <person name="Nagy L.G."/>
            <person name="Floudas D."/>
            <person name="Copeland A."/>
            <person name="Barry K.W."/>
            <person name="Cichocki N."/>
            <person name="Veneault-Fourrey C."/>
            <person name="LaButti K."/>
            <person name="Lindquist E.A."/>
            <person name="Lipzen A."/>
            <person name="Lundell T."/>
            <person name="Morin E."/>
            <person name="Murat C."/>
            <person name="Sun H."/>
            <person name="Tunlid A."/>
            <person name="Henrissat B."/>
            <person name="Grigoriev I.V."/>
            <person name="Hibbett D.S."/>
            <person name="Martin F."/>
            <person name="Nordberg H.P."/>
            <person name="Cantor M.N."/>
            <person name="Hua S.X."/>
        </authorList>
    </citation>
    <scope>NUCLEOTIDE SEQUENCE [LARGE SCALE GENOMIC DNA]</scope>
    <source>
        <strain evidence="7 8">F 1598</strain>
    </source>
</reference>
<dbReference type="GO" id="GO:0005576">
    <property type="term" value="C:extracellular region"/>
    <property type="evidence" value="ECO:0007669"/>
    <property type="project" value="TreeGrafter"/>
</dbReference>
<accession>A0A0C3B1E0</accession>
<evidence type="ECO:0000256" key="5">
    <source>
        <dbReference type="SAM" id="SignalP"/>
    </source>
</evidence>
<dbReference type="STRING" id="765440.A0A0C3B1E0"/>
<evidence type="ECO:0000256" key="1">
    <source>
        <dbReference type="ARBA" id="ARBA00005641"/>
    </source>
</evidence>
<dbReference type="Pfam" id="PF00150">
    <property type="entry name" value="Cellulase"/>
    <property type="match status" value="1"/>
</dbReference>
<reference evidence="8" key="2">
    <citation type="submission" date="2015-01" db="EMBL/GenBank/DDBJ databases">
        <title>Evolutionary Origins and Diversification of the Mycorrhizal Mutualists.</title>
        <authorList>
            <consortium name="DOE Joint Genome Institute"/>
            <consortium name="Mycorrhizal Genomics Consortium"/>
            <person name="Kohler A."/>
            <person name="Kuo A."/>
            <person name="Nagy L.G."/>
            <person name="Floudas D."/>
            <person name="Copeland A."/>
            <person name="Barry K.W."/>
            <person name="Cichocki N."/>
            <person name="Veneault-Fourrey C."/>
            <person name="LaButti K."/>
            <person name="Lindquist E.A."/>
            <person name="Lipzen A."/>
            <person name="Lundell T."/>
            <person name="Morin E."/>
            <person name="Murat C."/>
            <person name="Riley R."/>
            <person name="Ohm R."/>
            <person name="Sun H."/>
            <person name="Tunlid A."/>
            <person name="Henrissat B."/>
            <person name="Grigoriev I.V."/>
            <person name="Hibbett D.S."/>
            <person name="Martin F."/>
        </authorList>
    </citation>
    <scope>NUCLEOTIDE SEQUENCE [LARGE SCALE GENOMIC DNA]</scope>
    <source>
        <strain evidence="8">F 1598</strain>
    </source>
</reference>
<sequence>MLLLMLVLGFLLASVLVSAKHQVAGIGRLSSGSTDDVQFNLDVYASTVNGIISSVNNGPNRTTSQCFPVEKLYGVNIGNWLVSEAWMSPDAWVAMGGQICAKCSTCRQSEWSLATYLGREETNAVFKKHWESWLTQDDVDCIVAAGLNSIRVPLGFWIIEDIVDVTHEPYAQGGLDELIRGLNMFKRAGLHVNLDHHALPGVAALNQLFAGNCTSQVEFYNSTDDYNYKRAVTWSIVMAYLSHTHPAFETVYTIEAVNEPLQDANLTPGLGRFEKAFVLGIRALELTLGIICDDTLASGFFTDSIALPAFKAAIPIIAKLSEKYGIGPHHHFDADEFLSSSGKIAVGHLGDLPGGGRQRHCLATQFMNRDWQWNNPVNPTDFAHGPQIYDNHLYFNYGGVAPYATEESYMQTICNTTRIADAIAIGNAPLITGEWALTTAFNTTFDFLRKWGDAQKLTYAEGAGWTFWNWKIIMSDFQPYPQYLQWSYKDALEAGLFTAKPYEVFDKHVCAPYLNTTSSS</sequence>
<dbReference type="AlphaFoldDB" id="A0A0C3B1E0"/>
<keyword evidence="2 4" id="KW-0378">Hydrolase</keyword>
<dbReference type="SUPFAM" id="SSF51445">
    <property type="entry name" value="(Trans)glycosidases"/>
    <property type="match status" value="1"/>
</dbReference>
<dbReference type="Proteomes" id="UP000054166">
    <property type="component" value="Unassembled WGS sequence"/>
</dbReference>
<dbReference type="GO" id="GO:0009986">
    <property type="term" value="C:cell surface"/>
    <property type="evidence" value="ECO:0007669"/>
    <property type="project" value="TreeGrafter"/>
</dbReference>
<feature type="signal peptide" evidence="5">
    <location>
        <begin position="1"/>
        <end position="19"/>
    </location>
</feature>
<keyword evidence="5" id="KW-0732">Signal</keyword>
<dbReference type="GO" id="GO:0009251">
    <property type="term" value="P:glucan catabolic process"/>
    <property type="evidence" value="ECO:0007669"/>
    <property type="project" value="TreeGrafter"/>
</dbReference>
<gene>
    <name evidence="7" type="ORF">PILCRDRAFT_822865</name>
</gene>
<name>A0A0C3B1E0_PILCF</name>
<dbReference type="EMBL" id="KN833006">
    <property type="protein sequence ID" value="KIM80033.1"/>
    <property type="molecule type" value="Genomic_DNA"/>
</dbReference>
<dbReference type="Gene3D" id="3.20.20.80">
    <property type="entry name" value="Glycosidases"/>
    <property type="match status" value="2"/>
</dbReference>
<proteinExistence type="inferred from homology"/>
<evidence type="ECO:0000313" key="7">
    <source>
        <dbReference type="EMBL" id="KIM80033.1"/>
    </source>
</evidence>
<dbReference type="InterPro" id="IPR017853">
    <property type="entry name" value="GH"/>
</dbReference>
<evidence type="ECO:0000259" key="6">
    <source>
        <dbReference type="Pfam" id="PF00150"/>
    </source>
</evidence>
<dbReference type="HOGENOM" id="CLU_004624_7_1_1"/>
<dbReference type="InterPro" id="IPR050386">
    <property type="entry name" value="Glycosyl_hydrolase_5"/>
</dbReference>
<dbReference type="OrthoDB" id="1887033at2759"/>
<comment type="similarity">
    <text evidence="1 4">Belongs to the glycosyl hydrolase 5 (cellulase A) family.</text>
</comment>
<organism evidence="7 8">
    <name type="scientific">Piloderma croceum (strain F 1598)</name>
    <dbReference type="NCBI Taxonomy" id="765440"/>
    <lineage>
        <taxon>Eukaryota</taxon>
        <taxon>Fungi</taxon>
        <taxon>Dikarya</taxon>
        <taxon>Basidiomycota</taxon>
        <taxon>Agaricomycotina</taxon>
        <taxon>Agaricomycetes</taxon>
        <taxon>Agaricomycetidae</taxon>
        <taxon>Atheliales</taxon>
        <taxon>Atheliaceae</taxon>
        <taxon>Piloderma</taxon>
    </lineage>
</organism>
<feature type="chain" id="PRO_5002161509" evidence="5">
    <location>
        <begin position="20"/>
        <end position="520"/>
    </location>
</feature>
<evidence type="ECO:0000256" key="4">
    <source>
        <dbReference type="RuleBase" id="RU361153"/>
    </source>
</evidence>
<evidence type="ECO:0000256" key="2">
    <source>
        <dbReference type="ARBA" id="ARBA00022801"/>
    </source>
</evidence>
<dbReference type="PANTHER" id="PTHR31297">
    <property type="entry name" value="GLUCAN ENDO-1,6-BETA-GLUCOSIDASE B"/>
    <property type="match status" value="1"/>
</dbReference>
<dbReference type="PANTHER" id="PTHR31297:SF42">
    <property type="entry name" value="GLYCOSIDE HYDROLASE FAMILY 5 DOMAIN-CONTAINING PROTEIN"/>
    <property type="match status" value="1"/>
</dbReference>